<dbReference type="Proteomes" id="UP000183853">
    <property type="component" value="Unassembled WGS sequence"/>
</dbReference>
<dbReference type="AlphaFoldDB" id="A0AB37ZDV3"/>
<evidence type="ECO:0000256" key="1">
    <source>
        <dbReference type="ARBA" id="ARBA00022801"/>
    </source>
</evidence>
<dbReference type="PRINTS" id="PR00412">
    <property type="entry name" value="EPOXHYDRLASE"/>
</dbReference>
<dbReference type="RefSeq" id="WP_074804759.1">
    <property type="nucleotide sequence ID" value="NZ_FNHM01000001.1"/>
</dbReference>
<keyword evidence="1" id="KW-0378">Hydrolase</keyword>
<comment type="caution">
    <text evidence="3">The sequence shown here is derived from an EMBL/GenBank/DDBJ whole genome shotgun (WGS) entry which is preliminary data.</text>
</comment>
<evidence type="ECO:0000259" key="2">
    <source>
        <dbReference type="Pfam" id="PF00561"/>
    </source>
</evidence>
<evidence type="ECO:0000313" key="3">
    <source>
        <dbReference type="EMBL" id="SDL92976.1"/>
    </source>
</evidence>
<dbReference type="Gene3D" id="3.40.50.1820">
    <property type="entry name" value="alpha/beta hydrolase"/>
    <property type="match status" value="1"/>
</dbReference>
<organism evidence="3 4">
    <name type="scientific">Pseudomonas syringae</name>
    <dbReference type="NCBI Taxonomy" id="317"/>
    <lineage>
        <taxon>Bacteria</taxon>
        <taxon>Pseudomonadati</taxon>
        <taxon>Pseudomonadota</taxon>
        <taxon>Gammaproteobacteria</taxon>
        <taxon>Pseudomonadales</taxon>
        <taxon>Pseudomonadaceae</taxon>
        <taxon>Pseudomonas</taxon>
    </lineage>
</organism>
<feature type="domain" description="AB hydrolase-1" evidence="2">
    <location>
        <begin position="32"/>
        <end position="279"/>
    </location>
</feature>
<dbReference type="InterPro" id="IPR029058">
    <property type="entry name" value="AB_hydrolase_fold"/>
</dbReference>
<accession>A0AB37ZDV3</accession>
<dbReference type="SUPFAM" id="SSF53474">
    <property type="entry name" value="alpha/beta-Hydrolases"/>
    <property type="match status" value="1"/>
</dbReference>
<evidence type="ECO:0000313" key="4">
    <source>
        <dbReference type="Proteomes" id="UP000183853"/>
    </source>
</evidence>
<reference evidence="3 4" key="1">
    <citation type="submission" date="2016-10" db="EMBL/GenBank/DDBJ databases">
        <authorList>
            <person name="Varghese N."/>
            <person name="Submissions S."/>
        </authorList>
    </citation>
    <scope>NUCLEOTIDE SEQUENCE [LARGE SCALE GENOMIC DNA]</scope>
    <source>
        <strain evidence="3 4">BS2122</strain>
    </source>
</reference>
<protein>
    <submittedName>
        <fullName evidence="3">Pimeloyl-ACP methyl ester carboxylesterase</fullName>
    </submittedName>
</protein>
<sequence length="298" mass="32530">MKEPEHIEMSWRSVDVGGGVRIRYGVAGTGHKPVLLIHGYPETAIAWRRIVRPLVEQGYKVIAPDVRGAGGSSRPLHGYDKSTMAQDCSVVLRDAGVLERALIVGHDIGLMIAYAFARKYPESTRGIAVLDAPLPGTAAFDQVSLDDRRVWHFHFHQAPDIPEALTAGKEAYYLERFWHDLAYDAGAIDEVTKASYISSFSGPGGMRAGFELYRSFAADAEFNRAQLAARGKTKIPVLALAGESSAFSTIMKSMMEEVAEKVSFAVISNAGHWLAEENPSAVAHAMINFDQSILDHDG</sequence>
<dbReference type="PRINTS" id="PR00111">
    <property type="entry name" value="ABHYDROLASE"/>
</dbReference>
<name>A0AB37ZDV3_PSESX</name>
<proteinExistence type="predicted"/>
<gene>
    <name evidence="3" type="ORF">SAMN05444505_101100</name>
</gene>
<dbReference type="Pfam" id="PF00561">
    <property type="entry name" value="Abhydrolase_1"/>
    <property type="match status" value="1"/>
</dbReference>
<dbReference type="InterPro" id="IPR000639">
    <property type="entry name" value="Epox_hydrolase-like"/>
</dbReference>
<dbReference type="InterPro" id="IPR000073">
    <property type="entry name" value="AB_hydrolase_1"/>
</dbReference>
<dbReference type="PANTHER" id="PTHR43329">
    <property type="entry name" value="EPOXIDE HYDROLASE"/>
    <property type="match status" value="1"/>
</dbReference>
<dbReference type="EMBL" id="FNHM01000001">
    <property type="protein sequence ID" value="SDL92976.1"/>
    <property type="molecule type" value="Genomic_DNA"/>
</dbReference>
<dbReference type="GO" id="GO:0016787">
    <property type="term" value="F:hydrolase activity"/>
    <property type="evidence" value="ECO:0007669"/>
    <property type="project" value="UniProtKB-KW"/>
</dbReference>